<gene>
    <name evidence="1" type="ORF">Sangu_1647800</name>
</gene>
<dbReference type="SUPFAM" id="SSF49870">
    <property type="entry name" value="Osmotin, thaumatin-like protein"/>
    <property type="match status" value="1"/>
</dbReference>
<proteinExistence type="predicted"/>
<dbReference type="PROSITE" id="PS51367">
    <property type="entry name" value="THAUMATIN_2"/>
    <property type="match status" value="1"/>
</dbReference>
<reference evidence="1" key="2">
    <citation type="journal article" date="2024" name="Plant">
        <title>Genomic evolution and insights into agronomic trait innovations of Sesamum species.</title>
        <authorList>
            <person name="Miao H."/>
            <person name="Wang L."/>
            <person name="Qu L."/>
            <person name="Liu H."/>
            <person name="Sun Y."/>
            <person name="Le M."/>
            <person name="Wang Q."/>
            <person name="Wei S."/>
            <person name="Zheng Y."/>
            <person name="Lin W."/>
            <person name="Duan Y."/>
            <person name="Cao H."/>
            <person name="Xiong S."/>
            <person name="Wang X."/>
            <person name="Wei L."/>
            <person name="Li C."/>
            <person name="Ma Q."/>
            <person name="Ju M."/>
            <person name="Zhao R."/>
            <person name="Li G."/>
            <person name="Mu C."/>
            <person name="Tian Q."/>
            <person name="Mei H."/>
            <person name="Zhang T."/>
            <person name="Gao T."/>
            <person name="Zhang H."/>
        </authorList>
    </citation>
    <scope>NUCLEOTIDE SEQUENCE</scope>
    <source>
        <strain evidence="1">G01</strain>
    </source>
</reference>
<dbReference type="InterPro" id="IPR037176">
    <property type="entry name" value="Osmotin/thaumatin-like_sf"/>
</dbReference>
<dbReference type="Gene3D" id="2.60.110.10">
    <property type="entry name" value="Thaumatin"/>
    <property type="match status" value="1"/>
</dbReference>
<sequence length="101" mass="11123">MARPPLGYDALQRQLFLQNRLTGKIVCNFNYSALPSVTLVEFQLNKFLGIEFYGLSLVHGFNLPIAVVPEGDSRDHCRSTGCMVDMNERCPSELQGASSGA</sequence>
<dbReference type="PANTHER" id="PTHR31048">
    <property type="entry name" value="OS03G0233200 PROTEIN"/>
    <property type="match status" value="1"/>
</dbReference>
<protein>
    <submittedName>
        <fullName evidence="1">Glucan endo-1,3-beta-glucosidase</fullName>
    </submittedName>
</protein>
<comment type="caution">
    <text evidence="1">The sequence shown here is derived from an EMBL/GenBank/DDBJ whole genome shotgun (WGS) entry which is preliminary data.</text>
</comment>
<accession>A0AAW2MJH0</accession>
<organism evidence="1">
    <name type="scientific">Sesamum angustifolium</name>
    <dbReference type="NCBI Taxonomy" id="2727405"/>
    <lineage>
        <taxon>Eukaryota</taxon>
        <taxon>Viridiplantae</taxon>
        <taxon>Streptophyta</taxon>
        <taxon>Embryophyta</taxon>
        <taxon>Tracheophyta</taxon>
        <taxon>Spermatophyta</taxon>
        <taxon>Magnoliopsida</taxon>
        <taxon>eudicotyledons</taxon>
        <taxon>Gunneridae</taxon>
        <taxon>Pentapetalae</taxon>
        <taxon>asterids</taxon>
        <taxon>lamiids</taxon>
        <taxon>Lamiales</taxon>
        <taxon>Pedaliaceae</taxon>
        <taxon>Sesamum</taxon>
    </lineage>
</organism>
<dbReference type="SMART" id="SM00205">
    <property type="entry name" value="THN"/>
    <property type="match status" value="1"/>
</dbReference>
<dbReference type="Pfam" id="PF00314">
    <property type="entry name" value="Thaumatin"/>
    <property type="match status" value="1"/>
</dbReference>
<name>A0AAW2MJH0_9LAMI</name>
<evidence type="ECO:0000313" key="1">
    <source>
        <dbReference type="EMBL" id="KAL0331023.1"/>
    </source>
</evidence>
<dbReference type="AlphaFoldDB" id="A0AAW2MJH0"/>
<reference evidence="1" key="1">
    <citation type="submission" date="2020-06" db="EMBL/GenBank/DDBJ databases">
        <authorList>
            <person name="Li T."/>
            <person name="Hu X."/>
            <person name="Zhang T."/>
            <person name="Song X."/>
            <person name="Zhang H."/>
            <person name="Dai N."/>
            <person name="Sheng W."/>
            <person name="Hou X."/>
            <person name="Wei L."/>
        </authorList>
    </citation>
    <scope>NUCLEOTIDE SEQUENCE</scope>
    <source>
        <strain evidence="1">G01</strain>
        <tissue evidence="1">Leaf</tissue>
    </source>
</reference>
<dbReference type="InterPro" id="IPR001938">
    <property type="entry name" value="Thaumatin"/>
</dbReference>
<dbReference type="EMBL" id="JACGWK010000010">
    <property type="protein sequence ID" value="KAL0331023.1"/>
    <property type="molecule type" value="Genomic_DNA"/>
</dbReference>